<dbReference type="AlphaFoldDB" id="A0AAV5K1M7"/>
<dbReference type="Proteomes" id="UP001054252">
    <property type="component" value="Unassembled WGS sequence"/>
</dbReference>
<dbReference type="EMBL" id="BPVZ01000045">
    <property type="protein sequence ID" value="GKV16375.1"/>
    <property type="molecule type" value="Genomic_DNA"/>
</dbReference>
<evidence type="ECO:0000313" key="2">
    <source>
        <dbReference type="Proteomes" id="UP001054252"/>
    </source>
</evidence>
<comment type="caution">
    <text evidence="1">The sequence shown here is derived from an EMBL/GenBank/DDBJ whole genome shotgun (WGS) entry which is preliminary data.</text>
</comment>
<organism evidence="1 2">
    <name type="scientific">Rubroshorea leprosula</name>
    <dbReference type="NCBI Taxonomy" id="152421"/>
    <lineage>
        <taxon>Eukaryota</taxon>
        <taxon>Viridiplantae</taxon>
        <taxon>Streptophyta</taxon>
        <taxon>Embryophyta</taxon>
        <taxon>Tracheophyta</taxon>
        <taxon>Spermatophyta</taxon>
        <taxon>Magnoliopsida</taxon>
        <taxon>eudicotyledons</taxon>
        <taxon>Gunneridae</taxon>
        <taxon>Pentapetalae</taxon>
        <taxon>rosids</taxon>
        <taxon>malvids</taxon>
        <taxon>Malvales</taxon>
        <taxon>Dipterocarpaceae</taxon>
        <taxon>Rubroshorea</taxon>
    </lineage>
</organism>
<proteinExistence type="predicted"/>
<accession>A0AAV5K1M7</accession>
<reference evidence="1 2" key="1">
    <citation type="journal article" date="2021" name="Commun. Biol.">
        <title>The genome of Shorea leprosula (Dipterocarpaceae) highlights the ecological relevance of drought in aseasonal tropical rainforests.</title>
        <authorList>
            <person name="Ng K.K.S."/>
            <person name="Kobayashi M.J."/>
            <person name="Fawcett J.A."/>
            <person name="Hatakeyama M."/>
            <person name="Paape T."/>
            <person name="Ng C.H."/>
            <person name="Ang C.C."/>
            <person name="Tnah L.H."/>
            <person name="Lee C.T."/>
            <person name="Nishiyama T."/>
            <person name="Sese J."/>
            <person name="O'Brien M.J."/>
            <person name="Copetti D."/>
            <person name="Mohd Noor M.I."/>
            <person name="Ong R.C."/>
            <person name="Putra M."/>
            <person name="Sireger I.Z."/>
            <person name="Indrioko S."/>
            <person name="Kosugi Y."/>
            <person name="Izuno A."/>
            <person name="Isagi Y."/>
            <person name="Lee S.L."/>
            <person name="Shimizu K.K."/>
        </authorList>
    </citation>
    <scope>NUCLEOTIDE SEQUENCE [LARGE SCALE GENOMIC DNA]</scope>
    <source>
        <strain evidence="1">214</strain>
    </source>
</reference>
<evidence type="ECO:0000313" key="1">
    <source>
        <dbReference type="EMBL" id="GKV16375.1"/>
    </source>
</evidence>
<protein>
    <submittedName>
        <fullName evidence="1">Uncharacterized protein</fullName>
    </submittedName>
</protein>
<gene>
    <name evidence="1" type="ORF">SLEP1_g27026</name>
</gene>
<keyword evidence="2" id="KW-1185">Reference proteome</keyword>
<sequence>MHKHKKLEINVIYGTTEIFQEYNVTTSQLRNLGKLDRIQHQSFMSPTHICGMFHLLFSIKKHPKPPNYEKMMII</sequence>
<name>A0AAV5K1M7_9ROSI</name>